<feature type="domain" description="Membrane iron-sulfur containing protein FtrD-like" evidence="3">
    <location>
        <begin position="297"/>
        <end position="399"/>
    </location>
</feature>
<dbReference type="InterPro" id="IPR007029">
    <property type="entry name" value="YHS_dom"/>
</dbReference>
<organism evidence="4 5">
    <name type="scientific">Pseudothauera nasutitermitis</name>
    <dbReference type="NCBI Taxonomy" id="2565930"/>
    <lineage>
        <taxon>Bacteria</taxon>
        <taxon>Pseudomonadati</taxon>
        <taxon>Pseudomonadota</taxon>
        <taxon>Betaproteobacteria</taxon>
        <taxon>Rhodocyclales</taxon>
        <taxon>Zoogloeaceae</taxon>
        <taxon>Pseudothauera</taxon>
    </lineage>
</organism>
<evidence type="ECO:0000313" key="4">
    <source>
        <dbReference type="EMBL" id="THF61810.1"/>
    </source>
</evidence>
<feature type="transmembrane region" description="Helical" evidence="1">
    <location>
        <begin position="88"/>
        <end position="111"/>
    </location>
</feature>
<name>A0A4S4AQ30_9RHOO</name>
<protein>
    <submittedName>
        <fullName evidence="4">DUF2318 domain-containing protein</fullName>
    </submittedName>
</protein>
<keyword evidence="1" id="KW-0812">Transmembrane</keyword>
<keyword evidence="1" id="KW-0472">Membrane</keyword>
<feature type="transmembrane region" description="Helical" evidence="1">
    <location>
        <begin position="117"/>
        <end position="138"/>
    </location>
</feature>
<reference evidence="4 5" key="1">
    <citation type="submission" date="2019-04" db="EMBL/GenBank/DDBJ databases">
        <title>Azoarcus nasutitermitis sp. nov. isolated from termite nest.</title>
        <authorList>
            <person name="Lin S.-Y."/>
            <person name="Hameed A."/>
            <person name="Hsu Y.-H."/>
            <person name="Young C.-C."/>
        </authorList>
    </citation>
    <scope>NUCLEOTIDE SEQUENCE [LARGE SCALE GENOMIC DNA]</scope>
    <source>
        <strain evidence="4 5">CC-YHH838</strain>
    </source>
</reference>
<accession>A0A4S4AQ30</accession>
<dbReference type="AlphaFoldDB" id="A0A4S4AQ30"/>
<dbReference type="InterPro" id="IPR018758">
    <property type="entry name" value="FtrD-like"/>
</dbReference>
<dbReference type="RefSeq" id="WP_136349895.1">
    <property type="nucleotide sequence ID" value="NZ_SSOC01000008.1"/>
</dbReference>
<evidence type="ECO:0000259" key="3">
    <source>
        <dbReference type="Pfam" id="PF10080"/>
    </source>
</evidence>
<feature type="transmembrane region" description="Helical" evidence="1">
    <location>
        <begin position="246"/>
        <end position="265"/>
    </location>
</feature>
<evidence type="ECO:0000259" key="2">
    <source>
        <dbReference type="Pfam" id="PF04945"/>
    </source>
</evidence>
<keyword evidence="1" id="KW-1133">Transmembrane helix</keyword>
<proteinExistence type="predicted"/>
<dbReference type="OrthoDB" id="9153699at2"/>
<feature type="domain" description="YHS" evidence="2">
    <location>
        <begin position="407"/>
        <end position="453"/>
    </location>
</feature>
<comment type="caution">
    <text evidence="4">The sequence shown here is derived from an EMBL/GenBank/DDBJ whole genome shotgun (WGS) entry which is preliminary data.</text>
</comment>
<evidence type="ECO:0000313" key="5">
    <source>
        <dbReference type="Proteomes" id="UP000308430"/>
    </source>
</evidence>
<feature type="transmembrane region" description="Helical" evidence="1">
    <location>
        <begin position="150"/>
        <end position="177"/>
    </location>
</feature>
<dbReference type="EMBL" id="SSOC01000008">
    <property type="protein sequence ID" value="THF61810.1"/>
    <property type="molecule type" value="Genomic_DNA"/>
</dbReference>
<feature type="transmembrane region" description="Helical" evidence="1">
    <location>
        <begin position="6"/>
        <end position="25"/>
    </location>
</feature>
<gene>
    <name evidence="4" type="ORF">E6C76_19305</name>
</gene>
<sequence length="460" mass="49747">MSYYWASILSAFLPTTVLLAAHWAVRRPYGPWITLLSSAAALLAGIGLSFALPAGQFATLGLGIAQFVLLAGFLAWQFTTRREPFWQIALLAVAGVLWGRSPALASLTTIHVINTDFILNLASVVTAFAACLLLGWLLCLLLRELPRWRWLLLLGGGALQLVPLSGNILLSLMKLQALELTRARLSFAAKTIDLESAAAYGALLLVALLLAVAALRLAWPRRRAWQAAQALIARRIALAAYRQTRALLAGAALVVLAMVCAQGYWDAVASRPPALSAVTRVDMPPDNELRLTLAPLMDGNLHRFAWVADDGKVVRFFIINRLDDRVAPSVVLDACLLCGDKGYVQQGNQVVCVGCGVHMFKPSIGKPGGCNPVPVEHWRVEGEQIVIPKASLETGLQLFSTVLTIEVTDPVSGQKLTNTSAPHRYAYAGKTYFFADEAAFNAFRDEPEKYLPAAAQGDAP</sequence>
<feature type="transmembrane region" description="Helical" evidence="1">
    <location>
        <begin position="32"/>
        <end position="51"/>
    </location>
</feature>
<keyword evidence="5" id="KW-1185">Reference proteome</keyword>
<dbReference type="Pfam" id="PF10080">
    <property type="entry name" value="FtrD-like"/>
    <property type="match status" value="1"/>
</dbReference>
<feature type="transmembrane region" description="Helical" evidence="1">
    <location>
        <begin position="57"/>
        <end position="76"/>
    </location>
</feature>
<feature type="transmembrane region" description="Helical" evidence="1">
    <location>
        <begin position="197"/>
        <end position="219"/>
    </location>
</feature>
<dbReference type="Pfam" id="PF04945">
    <property type="entry name" value="YHS"/>
    <property type="match status" value="1"/>
</dbReference>
<evidence type="ECO:0000256" key="1">
    <source>
        <dbReference type="SAM" id="Phobius"/>
    </source>
</evidence>
<dbReference type="Proteomes" id="UP000308430">
    <property type="component" value="Unassembled WGS sequence"/>
</dbReference>